<feature type="region of interest" description="Disordered" evidence="1">
    <location>
        <begin position="1"/>
        <end position="60"/>
    </location>
</feature>
<dbReference type="EMBL" id="JAEIOT010000016">
    <property type="protein sequence ID" value="MBI9001739.1"/>
    <property type="molecule type" value="Genomic_DNA"/>
</dbReference>
<feature type="compositionally biased region" description="Basic and acidic residues" evidence="1">
    <location>
        <begin position="45"/>
        <end position="60"/>
    </location>
</feature>
<reference evidence="3 4" key="1">
    <citation type="submission" date="2020-12" db="EMBL/GenBank/DDBJ databases">
        <title>Genome public.</title>
        <authorList>
            <person name="Sun Q."/>
        </authorList>
    </citation>
    <scope>NUCLEOTIDE SEQUENCE [LARGE SCALE GENOMIC DNA]</scope>
    <source>
        <strain evidence="3 4">CCM 8864</strain>
    </source>
</reference>
<sequence>MNTPNPSQEGWNPGPHDPSAPAPGWNTGLNQVPSWDPAASGTDMEQTRQQEEARSTEQAELRQRGAARWIQISTALVASVVVVTVMVWGWQQLFWLQLLNDANNYIETADGKELVNEELIKILERSGRAADTAP</sequence>
<proteinExistence type="predicted"/>
<gene>
    <name evidence="3" type="ORF">JDV76_12320</name>
</gene>
<feature type="compositionally biased region" description="Polar residues" evidence="1">
    <location>
        <begin position="1"/>
        <end position="10"/>
    </location>
</feature>
<protein>
    <submittedName>
        <fullName evidence="3">Uncharacterized protein</fullName>
    </submittedName>
</protein>
<evidence type="ECO:0000313" key="3">
    <source>
        <dbReference type="EMBL" id="MBI9001739.1"/>
    </source>
</evidence>
<feature type="transmembrane region" description="Helical" evidence="2">
    <location>
        <begin position="69"/>
        <end position="90"/>
    </location>
</feature>
<name>A0ABS0VY62_9CORY</name>
<keyword evidence="2" id="KW-1133">Transmembrane helix</keyword>
<evidence type="ECO:0000313" key="4">
    <source>
        <dbReference type="Proteomes" id="UP000625574"/>
    </source>
</evidence>
<dbReference type="RefSeq" id="WP_198737194.1">
    <property type="nucleotide sequence ID" value="NZ_JAEIOT010000016.1"/>
</dbReference>
<accession>A0ABS0VY62</accession>
<evidence type="ECO:0000256" key="1">
    <source>
        <dbReference type="SAM" id="MobiDB-lite"/>
    </source>
</evidence>
<keyword evidence="4" id="KW-1185">Reference proteome</keyword>
<keyword evidence="2" id="KW-0812">Transmembrane</keyword>
<dbReference type="Proteomes" id="UP000625574">
    <property type="component" value="Unassembled WGS sequence"/>
</dbReference>
<organism evidence="3 4">
    <name type="scientific">Corynebacterium marambiense</name>
    <dbReference type="NCBI Taxonomy" id="2765364"/>
    <lineage>
        <taxon>Bacteria</taxon>
        <taxon>Bacillati</taxon>
        <taxon>Actinomycetota</taxon>
        <taxon>Actinomycetes</taxon>
        <taxon>Mycobacteriales</taxon>
        <taxon>Corynebacteriaceae</taxon>
        <taxon>Corynebacterium</taxon>
    </lineage>
</organism>
<keyword evidence="2" id="KW-0472">Membrane</keyword>
<comment type="caution">
    <text evidence="3">The sequence shown here is derived from an EMBL/GenBank/DDBJ whole genome shotgun (WGS) entry which is preliminary data.</text>
</comment>
<evidence type="ECO:0000256" key="2">
    <source>
        <dbReference type="SAM" id="Phobius"/>
    </source>
</evidence>